<keyword evidence="1" id="KW-0805">Transcription regulation</keyword>
<sequence>MSGRPKIFDDEEVLNKAAEIFWRQGYEATSTEDLLAAMGIGKGSFYLAFKGGKKELYEKALSQHSDQAIAQFRRELDASADPVEYIRTFFRNVAQSTKSRHQKGCIFGNAVAELSNIENPMMKKAAVHLQELETLFLDALLRGKKQGTLHSKLEPALLARILLNNWNGLGITRRIYPDNEALGELIESQLKILG</sequence>
<evidence type="ECO:0000259" key="5">
    <source>
        <dbReference type="Pfam" id="PF16925"/>
    </source>
</evidence>
<dbReference type="Pfam" id="PF16925">
    <property type="entry name" value="TetR_C_13"/>
    <property type="match status" value="1"/>
</dbReference>
<dbReference type="GO" id="GO:0003677">
    <property type="term" value="F:DNA binding"/>
    <property type="evidence" value="ECO:0007669"/>
    <property type="project" value="UniProtKB-KW"/>
</dbReference>
<reference evidence="7" key="1">
    <citation type="submission" date="2016-10" db="EMBL/GenBank/DDBJ databases">
        <authorList>
            <person name="Varghese N."/>
            <person name="Submissions S."/>
        </authorList>
    </citation>
    <scope>NUCLEOTIDE SEQUENCE [LARGE SCALE GENOMIC DNA]</scope>
    <source>
        <strain evidence="7">DSM 3695</strain>
    </source>
</reference>
<evidence type="ECO:0000259" key="4">
    <source>
        <dbReference type="Pfam" id="PF00440"/>
    </source>
</evidence>
<evidence type="ECO:0000313" key="6">
    <source>
        <dbReference type="EMBL" id="SEW38815.1"/>
    </source>
</evidence>
<keyword evidence="2" id="KW-0238">DNA-binding</keyword>
<dbReference type="SUPFAM" id="SSF46689">
    <property type="entry name" value="Homeodomain-like"/>
    <property type="match status" value="1"/>
</dbReference>
<keyword evidence="7" id="KW-1185">Reference proteome</keyword>
<dbReference type="Gene3D" id="1.10.10.60">
    <property type="entry name" value="Homeodomain-like"/>
    <property type="match status" value="1"/>
</dbReference>
<dbReference type="PANTHER" id="PTHR47506:SF1">
    <property type="entry name" value="HTH-TYPE TRANSCRIPTIONAL REGULATOR YJDC"/>
    <property type="match status" value="1"/>
</dbReference>
<dbReference type="AlphaFoldDB" id="A0A1I0RD95"/>
<dbReference type="EMBL" id="FOJG01000001">
    <property type="protein sequence ID" value="SEW38815.1"/>
    <property type="molecule type" value="Genomic_DNA"/>
</dbReference>
<dbReference type="Gene3D" id="1.10.357.10">
    <property type="entry name" value="Tetracycline Repressor, domain 2"/>
    <property type="match status" value="1"/>
</dbReference>
<dbReference type="STRING" id="29529.SAMN04488122_2663"/>
<dbReference type="Proteomes" id="UP000199310">
    <property type="component" value="Unassembled WGS sequence"/>
</dbReference>
<keyword evidence="3" id="KW-0804">Transcription</keyword>
<gene>
    <name evidence="6" type="ORF">SAMN04488122_2663</name>
</gene>
<dbReference type="Pfam" id="PF00440">
    <property type="entry name" value="TetR_N"/>
    <property type="match status" value="1"/>
</dbReference>
<proteinExistence type="predicted"/>
<organism evidence="6 7">
    <name type="scientific">Chitinophaga arvensicola</name>
    <dbReference type="NCBI Taxonomy" id="29529"/>
    <lineage>
        <taxon>Bacteria</taxon>
        <taxon>Pseudomonadati</taxon>
        <taxon>Bacteroidota</taxon>
        <taxon>Chitinophagia</taxon>
        <taxon>Chitinophagales</taxon>
        <taxon>Chitinophagaceae</taxon>
        <taxon>Chitinophaga</taxon>
    </lineage>
</organism>
<evidence type="ECO:0000313" key="7">
    <source>
        <dbReference type="Proteomes" id="UP000199310"/>
    </source>
</evidence>
<protein>
    <submittedName>
        <fullName evidence="6">Transcriptional regulator, TetR family</fullName>
    </submittedName>
</protein>
<evidence type="ECO:0000256" key="2">
    <source>
        <dbReference type="ARBA" id="ARBA00023125"/>
    </source>
</evidence>
<dbReference type="InterPro" id="IPR001647">
    <property type="entry name" value="HTH_TetR"/>
</dbReference>
<feature type="domain" description="Tetracyclin repressor-like C-terminal" evidence="5">
    <location>
        <begin position="83"/>
        <end position="185"/>
    </location>
</feature>
<evidence type="ECO:0000256" key="3">
    <source>
        <dbReference type="ARBA" id="ARBA00023163"/>
    </source>
</evidence>
<dbReference type="InterPro" id="IPR009057">
    <property type="entry name" value="Homeodomain-like_sf"/>
</dbReference>
<dbReference type="OrthoDB" id="9795242at2"/>
<accession>A0A1I0RD95</accession>
<dbReference type="InterPro" id="IPR036271">
    <property type="entry name" value="Tet_transcr_reg_TetR-rel_C_sf"/>
</dbReference>
<dbReference type="PANTHER" id="PTHR47506">
    <property type="entry name" value="TRANSCRIPTIONAL REGULATORY PROTEIN"/>
    <property type="match status" value="1"/>
</dbReference>
<dbReference type="RefSeq" id="WP_089895402.1">
    <property type="nucleotide sequence ID" value="NZ_FOJG01000001.1"/>
</dbReference>
<feature type="domain" description="HTH tetR-type" evidence="4">
    <location>
        <begin position="14"/>
        <end position="58"/>
    </location>
</feature>
<name>A0A1I0RD95_9BACT</name>
<dbReference type="InterPro" id="IPR011075">
    <property type="entry name" value="TetR_C"/>
</dbReference>
<dbReference type="SUPFAM" id="SSF48498">
    <property type="entry name" value="Tetracyclin repressor-like, C-terminal domain"/>
    <property type="match status" value="1"/>
</dbReference>
<evidence type="ECO:0000256" key="1">
    <source>
        <dbReference type="ARBA" id="ARBA00023015"/>
    </source>
</evidence>